<dbReference type="EMBL" id="KV878586">
    <property type="protein sequence ID" value="OJJ59133.1"/>
    <property type="molecule type" value="Genomic_DNA"/>
</dbReference>
<dbReference type="STRING" id="1036612.A0A1L9TIK8"/>
<feature type="region of interest" description="Disordered" evidence="2">
    <location>
        <begin position="208"/>
        <end position="236"/>
    </location>
</feature>
<feature type="coiled-coil region" evidence="1">
    <location>
        <begin position="169"/>
        <end position="196"/>
    </location>
</feature>
<dbReference type="OrthoDB" id="3553547at2759"/>
<accession>A0A1L9TIK8</accession>
<feature type="compositionally biased region" description="Basic and acidic residues" evidence="2">
    <location>
        <begin position="85"/>
        <end position="96"/>
    </location>
</feature>
<keyword evidence="1" id="KW-0175">Coiled coil</keyword>
<evidence type="ECO:0000256" key="1">
    <source>
        <dbReference type="SAM" id="Coils"/>
    </source>
</evidence>
<feature type="region of interest" description="Disordered" evidence="2">
    <location>
        <begin position="1"/>
        <end position="36"/>
    </location>
</feature>
<feature type="compositionally biased region" description="Basic and acidic residues" evidence="2">
    <location>
        <begin position="12"/>
        <end position="24"/>
    </location>
</feature>
<dbReference type="Proteomes" id="UP000184356">
    <property type="component" value="Unassembled WGS sequence"/>
</dbReference>
<evidence type="ECO:0000256" key="2">
    <source>
        <dbReference type="SAM" id="MobiDB-lite"/>
    </source>
</evidence>
<evidence type="ECO:0000313" key="3">
    <source>
        <dbReference type="EMBL" id="OJJ59133.1"/>
    </source>
</evidence>
<sequence length="523" mass="60253">MYVEALQYRRNSKTDSALRLESQHGEPLPDSTGFLHISGSDAQGVLALPAYGSQQHSPDSEPIGPTLPDPKNRGIDEELGDEQEDHTAHTADHGDSLRNAQGAQIVNIYKRLDDFSALRVHARQSRMALSYKRDDEMKLRVELMKRLNAFFANLDHPEAEPIMQEYELLQAATEDYVKMENSYREEEDQLEEQEYLLTVSMDDFADSFNKGEIPKPQSYTRYSSPDTEKEEEPMNETPSCIITYLTSIAQERMLQEQLVELEAEWYMVNEKRAQRQRLNMPLDQESAEFLQIFGEEHNNTWKDLYNSQMDVNALRMICLEQGHRDFDYQDLSSLHSYHPYIGEHTWEPEPNPLKLPPQELTVFPEENGALSLGNNEYPELESDIPDITPRSQHQFNEALQKRSSINSNEYMNRWMLHQLRISSVSIWSLIRSSFWTPLREQGWQDQDIGQAVLDTWFFDEAALAPSSYNAYLDDNDDEEDTMVGHATGRKKDVVVRTQSLPSPPSSPRTSAPKVGSMRPRSRP</sequence>
<name>A0A1L9TIK8_9EURO</name>
<reference evidence="4" key="1">
    <citation type="journal article" date="2017" name="Genome Biol.">
        <title>Comparative genomics reveals high biological diversity and specific adaptations in the industrially and medically important fungal genus Aspergillus.</title>
        <authorList>
            <person name="de Vries R.P."/>
            <person name="Riley R."/>
            <person name="Wiebenga A."/>
            <person name="Aguilar-Osorio G."/>
            <person name="Amillis S."/>
            <person name="Uchima C.A."/>
            <person name="Anderluh G."/>
            <person name="Asadollahi M."/>
            <person name="Askin M."/>
            <person name="Barry K."/>
            <person name="Battaglia E."/>
            <person name="Bayram O."/>
            <person name="Benocci T."/>
            <person name="Braus-Stromeyer S.A."/>
            <person name="Caldana C."/>
            <person name="Canovas D."/>
            <person name="Cerqueira G.C."/>
            <person name="Chen F."/>
            <person name="Chen W."/>
            <person name="Choi C."/>
            <person name="Clum A."/>
            <person name="Dos Santos R.A."/>
            <person name="Damasio A.R."/>
            <person name="Diallinas G."/>
            <person name="Emri T."/>
            <person name="Fekete E."/>
            <person name="Flipphi M."/>
            <person name="Freyberg S."/>
            <person name="Gallo A."/>
            <person name="Gournas C."/>
            <person name="Habgood R."/>
            <person name="Hainaut M."/>
            <person name="Harispe M.L."/>
            <person name="Henrissat B."/>
            <person name="Hilden K.S."/>
            <person name="Hope R."/>
            <person name="Hossain A."/>
            <person name="Karabika E."/>
            <person name="Karaffa L."/>
            <person name="Karanyi Z."/>
            <person name="Krasevec N."/>
            <person name="Kuo A."/>
            <person name="Kusch H."/>
            <person name="LaButti K."/>
            <person name="Lagendijk E.L."/>
            <person name="Lapidus A."/>
            <person name="Levasseur A."/>
            <person name="Lindquist E."/>
            <person name="Lipzen A."/>
            <person name="Logrieco A.F."/>
            <person name="MacCabe A."/>
            <person name="Maekelae M.R."/>
            <person name="Malavazi I."/>
            <person name="Melin P."/>
            <person name="Meyer V."/>
            <person name="Mielnichuk N."/>
            <person name="Miskei M."/>
            <person name="Molnar A.P."/>
            <person name="Mule G."/>
            <person name="Ngan C.Y."/>
            <person name="Orejas M."/>
            <person name="Orosz E."/>
            <person name="Ouedraogo J.P."/>
            <person name="Overkamp K.M."/>
            <person name="Park H.-S."/>
            <person name="Perrone G."/>
            <person name="Piumi F."/>
            <person name="Punt P.J."/>
            <person name="Ram A.F."/>
            <person name="Ramon A."/>
            <person name="Rauscher S."/>
            <person name="Record E."/>
            <person name="Riano-Pachon D.M."/>
            <person name="Robert V."/>
            <person name="Roehrig J."/>
            <person name="Ruller R."/>
            <person name="Salamov A."/>
            <person name="Salih N.S."/>
            <person name="Samson R.A."/>
            <person name="Sandor E."/>
            <person name="Sanguinetti M."/>
            <person name="Schuetze T."/>
            <person name="Sepcic K."/>
            <person name="Shelest E."/>
            <person name="Sherlock G."/>
            <person name="Sophianopoulou V."/>
            <person name="Squina F.M."/>
            <person name="Sun H."/>
            <person name="Susca A."/>
            <person name="Todd R.B."/>
            <person name="Tsang A."/>
            <person name="Unkles S.E."/>
            <person name="van de Wiele N."/>
            <person name="van Rossen-Uffink D."/>
            <person name="Oliveira J.V."/>
            <person name="Vesth T.C."/>
            <person name="Visser J."/>
            <person name="Yu J.-H."/>
            <person name="Zhou M."/>
            <person name="Andersen M.R."/>
            <person name="Archer D.B."/>
            <person name="Baker S.E."/>
            <person name="Benoit I."/>
            <person name="Brakhage A.A."/>
            <person name="Braus G.H."/>
            <person name="Fischer R."/>
            <person name="Frisvad J.C."/>
            <person name="Goldman G.H."/>
            <person name="Houbraken J."/>
            <person name="Oakley B."/>
            <person name="Pocsi I."/>
            <person name="Scazzocchio C."/>
            <person name="Seiboth B."/>
            <person name="vanKuyk P.A."/>
            <person name="Wortman J."/>
            <person name="Dyer P.S."/>
            <person name="Grigoriev I.V."/>
        </authorList>
    </citation>
    <scope>NUCLEOTIDE SEQUENCE [LARGE SCALE GENOMIC DNA]</scope>
    <source>
        <strain evidence="4">CBS 593.65</strain>
    </source>
</reference>
<protein>
    <submittedName>
        <fullName evidence="3">Uncharacterized protein</fullName>
    </submittedName>
</protein>
<gene>
    <name evidence="3" type="ORF">ASPSYDRAFT_45547</name>
</gene>
<dbReference type="RefSeq" id="XP_040702939.1">
    <property type="nucleotide sequence ID" value="XM_040847066.1"/>
</dbReference>
<feature type="region of interest" description="Disordered" evidence="2">
    <location>
        <begin position="473"/>
        <end position="523"/>
    </location>
</feature>
<proteinExistence type="predicted"/>
<evidence type="ECO:0000313" key="4">
    <source>
        <dbReference type="Proteomes" id="UP000184356"/>
    </source>
</evidence>
<dbReference type="AlphaFoldDB" id="A0A1L9TIK8"/>
<organism evidence="3 4">
    <name type="scientific">Aspergillus sydowii CBS 593.65</name>
    <dbReference type="NCBI Taxonomy" id="1036612"/>
    <lineage>
        <taxon>Eukaryota</taxon>
        <taxon>Fungi</taxon>
        <taxon>Dikarya</taxon>
        <taxon>Ascomycota</taxon>
        <taxon>Pezizomycotina</taxon>
        <taxon>Eurotiomycetes</taxon>
        <taxon>Eurotiomycetidae</taxon>
        <taxon>Eurotiales</taxon>
        <taxon>Aspergillaceae</taxon>
        <taxon>Aspergillus</taxon>
        <taxon>Aspergillus subgen. Nidulantes</taxon>
    </lineage>
</organism>
<dbReference type="VEuPathDB" id="FungiDB:ASPSYDRAFT_45547"/>
<keyword evidence="4" id="KW-1185">Reference proteome</keyword>
<dbReference type="GeneID" id="63763139"/>
<feature type="region of interest" description="Disordered" evidence="2">
    <location>
        <begin position="52"/>
        <end position="96"/>
    </location>
</feature>